<name>A0A9D4XP48_PEA</name>
<gene>
    <name evidence="1" type="ORF">KIW84_030257</name>
</gene>
<evidence type="ECO:0000313" key="1">
    <source>
        <dbReference type="EMBL" id="KAI5423963.1"/>
    </source>
</evidence>
<reference evidence="1 2" key="1">
    <citation type="journal article" date="2022" name="Nat. Genet.">
        <title>Improved pea reference genome and pan-genome highlight genomic features and evolutionary characteristics.</title>
        <authorList>
            <person name="Yang T."/>
            <person name="Liu R."/>
            <person name="Luo Y."/>
            <person name="Hu S."/>
            <person name="Wang D."/>
            <person name="Wang C."/>
            <person name="Pandey M.K."/>
            <person name="Ge S."/>
            <person name="Xu Q."/>
            <person name="Li N."/>
            <person name="Li G."/>
            <person name="Huang Y."/>
            <person name="Saxena R.K."/>
            <person name="Ji Y."/>
            <person name="Li M."/>
            <person name="Yan X."/>
            <person name="He Y."/>
            <person name="Liu Y."/>
            <person name="Wang X."/>
            <person name="Xiang C."/>
            <person name="Varshney R.K."/>
            <person name="Ding H."/>
            <person name="Gao S."/>
            <person name="Zong X."/>
        </authorList>
    </citation>
    <scope>NUCLEOTIDE SEQUENCE [LARGE SCALE GENOMIC DNA]</scope>
    <source>
        <strain evidence="1 2">cv. Zhongwan 6</strain>
    </source>
</reference>
<proteinExistence type="predicted"/>
<keyword evidence="2" id="KW-1185">Reference proteome</keyword>
<dbReference type="AlphaFoldDB" id="A0A9D4XP48"/>
<comment type="caution">
    <text evidence="1">The sequence shown here is derived from an EMBL/GenBank/DDBJ whole genome shotgun (WGS) entry which is preliminary data.</text>
</comment>
<sequence>MANGALVVTQVPPDGVPTNLNAAHTFHVPVHGGSPTGADDHDDDFFVPRVESIIPKDTLVHSGSHCHFVLWDQESSQILGVSTAQMRCTMIEARINDPLEFPLALGTLLGMEITFKVKWQPHWNSFSIAMILQDEAIINQLNSPWEQEKIKENADEANSDVVEDWEVVTVLLSVMSFCH</sequence>
<dbReference type="Proteomes" id="UP001058974">
    <property type="component" value="Chromosome 3"/>
</dbReference>
<protein>
    <submittedName>
        <fullName evidence="1">Uncharacterized protein</fullName>
    </submittedName>
</protein>
<dbReference type="EMBL" id="JAMSHJ010000003">
    <property type="protein sequence ID" value="KAI5423963.1"/>
    <property type="molecule type" value="Genomic_DNA"/>
</dbReference>
<accession>A0A9D4XP48</accession>
<evidence type="ECO:0000313" key="2">
    <source>
        <dbReference type="Proteomes" id="UP001058974"/>
    </source>
</evidence>
<dbReference type="Gramene" id="Psat03G0025700-T1">
    <property type="protein sequence ID" value="KAI5423963.1"/>
    <property type="gene ID" value="KIW84_030257"/>
</dbReference>
<organism evidence="1 2">
    <name type="scientific">Pisum sativum</name>
    <name type="common">Garden pea</name>
    <name type="synonym">Lathyrus oleraceus</name>
    <dbReference type="NCBI Taxonomy" id="3888"/>
    <lineage>
        <taxon>Eukaryota</taxon>
        <taxon>Viridiplantae</taxon>
        <taxon>Streptophyta</taxon>
        <taxon>Embryophyta</taxon>
        <taxon>Tracheophyta</taxon>
        <taxon>Spermatophyta</taxon>
        <taxon>Magnoliopsida</taxon>
        <taxon>eudicotyledons</taxon>
        <taxon>Gunneridae</taxon>
        <taxon>Pentapetalae</taxon>
        <taxon>rosids</taxon>
        <taxon>fabids</taxon>
        <taxon>Fabales</taxon>
        <taxon>Fabaceae</taxon>
        <taxon>Papilionoideae</taxon>
        <taxon>50 kb inversion clade</taxon>
        <taxon>NPAAA clade</taxon>
        <taxon>Hologalegina</taxon>
        <taxon>IRL clade</taxon>
        <taxon>Fabeae</taxon>
        <taxon>Lathyrus</taxon>
    </lineage>
</organism>